<accession>A0AB36NXM4</accession>
<comment type="caution">
    <text evidence="2">The sequence shown here is derived from an EMBL/GenBank/DDBJ whole genome shotgun (WGS) entry which is preliminary data.</text>
</comment>
<evidence type="ECO:0000313" key="2">
    <source>
        <dbReference type="EMBL" id="OXB01960.1"/>
    </source>
</evidence>
<sequence>MKNKLLSVILILCSYTAYSQVGIGTPMPNASSQLEIVANDKGLLIPRISLTGSTDTTTIVTGNVNSLLVFNTATISDIKPGYYYWYDNKWNRVVISNEITISPGTVVYNPTNQQFSYVDNTGTTQVIDITSIIKASETLTTLTNNGAGSYTYKNEIGTDVNIDVVGDVITNASSIFNDPAVTNILEQISNNTEGNVTFDSTTNQFSYVDNTGTTQVVDITSIIKASETLTTLTNNGAGSYTYKNEIGTDVNIDVVGDVITNASSIFNDPAVTNILEQISNNTEGNVTFDSTTNQFSYVDNTGTTQVVDITTIIKASETLTTLTNNGAGSYTYKNEIGTDVNIDVVGDVITNASSIFNDPAVTNILEQISNNTEGNVTFDSTTNQFSYVDNTGTTQVVDITSIIKASETLTTLTNNGAGSYTYKNEIGTDVNIDVVGDVITNASSIFNDPAVTNILEQISNNTEGNVTFDSTTNQFSYVDNTGTTQVVDITSIIKASETLTTLTNNGAGSYTYKNEIGTDVNIDVVGDVITNASSIFNDPTVTNILEQISNNTEGNVTFDSTTNQFSYVDNTGTTQVVDITSIIKASETLTTLTNNGAGSYTYKNEIGTDVNIDVVGDVITNASSIFNDPTVTNILEQISNNTEGNVTFDSTTNQFSYVDNTGTTQVVDITSIIKASETLTTLTNNGAGSYTYKNEIGTDVNIDVVGDVITNASSIFNDPTVTNILEQISNNTEGNVTFDSTTNQFSYVDNTGTTQVVDITSIIKASETLTTLTNNGAGSYTYKNEIGTDVNIDVVGDVITNASSIFNDPAVTNILEQISNNTEGNVTFDSTTNQFSYVDNTGTTQVVDITTIIKASETLTTLTNNGAGSYTYKNEIGTDVNIDIIGDVITNASSIFNDPAVTNILEQISNNTEGNVTFDSTTNQFSYVDNTGTTQVVDITSIIKASETLTTLDKNPLNNGQYVYTNEDNITSTIDVIGDVISNASTILNDPTFVTELTNVIQDQETVTTLSQNLTSGAITYNNEAGTAFISQVRSTDAANIITVGTDGGALLTPSAITSATTVSNTSSGNDLSTTVNGVIGTAIPIINTNVLTASGNSLTATINGIASNTIDLTSVINEGETTTNMLQDPITGIITYTNENADSQTAILRSNDADNILTVGTDGGTLLTPNAINSATTVSNTSFANDLSTIVNGITGTAVPIINTNILDTSGNTITSTINGVASNAIDLTSAIAAGTTNDINLAGNTLTSNVNGIISTTGTVSSVSNTSTANIATVTVNGLASTGAPIINTNILDTSGNTLTSTINGVVSNPVDLTSAIVAATTNDLSLAGNTLTSNVNGIISTSGTVSGVSNASTANTSTVTVNGITSTGAPIVNTNVLETTGNVLTATINGVVSNPIDLVGLVDNAISRSDITTTTPASVLAVTGTGATLAAATVNIVPSTVEGNVLTTTATGVEWKAPAKLNVFGIKITSTDYTLGDADYTVIARNLTGDITLTLPDAATNTGRVLVFNQNTVSSGGTPVVVNFNVPVIYSDTASYPYIAASVFGGVTGGSLKITLQSDGINWYVINYTM</sequence>
<reference evidence="3 4" key="2">
    <citation type="submission" date="2016-11" db="EMBL/GenBank/DDBJ databases">
        <authorList>
            <person name="Varghese N."/>
            <person name="Submissions S."/>
        </authorList>
    </citation>
    <scope>NUCLEOTIDE SEQUENCE [LARGE SCALE GENOMIC DNA]</scope>
    <source>
        <strain evidence="3 4">DSM 6368</strain>
    </source>
</reference>
<dbReference type="RefSeq" id="WP_073398070.1">
    <property type="nucleotide sequence ID" value="NZ_FRBX01000007.1"/>
</dbReference>
<dbReference type="Proteomes" id="UP000198431">
    <property type="component" value="Unassembled WGS sequence"/>
</dbReference>
<reference evidence="2 5" key="1">
    <citation type="submission" date="2016-11" db="EMBL/GenBank/DDBJ databases">
        <title>Whole genomes of Flavobacteriaceae.</title>
        <authorList>
            <person name="Stine C."/>
            <person name="Li C."/>
            <person name="Tadesse D."/>
        </authorList>
    </citation>
    <scope>NUCLEOTIDE SEQUENCE [LARGE SCALE GENOMIC DNA]</scope>
    <source>
        <strain evidence="2 5">ATCC 19366</strain>
    </source>
</reference>
<evidence type="ECO:0000313" key="3">
    <source>
        <dbReference type="EMBL" id="SHN16270.1"/>
    </source>
</evidence>
<proteinExistence type="predicted"/>
<dbReference type="EMBL" id="FRBX01000007">
    <property type="protein sequence ID" value="SHN16270.1"/>
    <property type="molecule type" value="Genomic_DNA"/>
</dbReference>
<dbReference type="Proteomes" id="UP000184216">
    <property type="component" value="Unassembled WGS sequence"/>
</dbReference>
<feature type="signal peptide" evidence="1">
    <location>
        <begin position="1"/>
        <end position="19"/>
    </location>
</feature>
<name>A0AB36NXM4_9FLAO</name>
<organism evidence="2 5">
    <name type="scientific">Flavobacterium pectinovorum</name>
    <dbReference type="NCBI Taxonomy" id="29533"/>
    <lineage>
        <taxon>Bacteria</taxon>
        <taxon>Pseudomonadati</taxon>
        <taxon>Bacteroidota</taxon>
        <taxon>Flavobacteriia</taxon>
        <taxon>Flavobacteriales</taxon>
        <taxon>Flavobacteriaceae</taxon>
        <taxon>Flavobacterium</taxon>
    </lineage>
</organism>
<gene>
    <name evidence="2" type="ORF">B0A72_18140</name>
    <name evidence="3" type="ORF">SAMN05444387_4461</name>
</gene>
<protein>
    <submittedName>
        <fullName evidence="2">Uncharacterized protein</fullName>
    </submittedName>
</protein>
<evidence type="ECO:0000313" key="4">
    <source>
        <dbReference type="Proteomes" id="UP000184216"/>
    </source>
</evidence>
<feature type="chain" id="PRO_5044225735" evidence="1">
    <location>
        <begin position="20"/>
        <end position="1573"/>
    </location>
</feature>
<evidence type="ECO:0000256" key="1">
    <source>
        <dbReference type="SAM" id="SignalP"/>
    </source>
</evidence>
<keyword evidence="1" id="KW-0732">Signal</keyword>
<keyword evidence="4" id="KW-1185">Reference proteome</keyword>
<dbReference type="EMBL" id="MUHB01000018">
    <property type="protein sequence ID" value="OXB01960.1"/>
    <property type="molecule type" value="Genomic_DNA"/>
</dbReference>
<evidence type="ECO:0000313" key="5">
    <source>
        <dbReference type="Proteomes" id="UP000198431"/>
    </source>
</evidence>